<dbReference type="PROSITE" id="PS50292">
    <property type="entry name" value="PEROXIDASE_3"/>
    <property type="match status" value="1"/>
</dbReference>
<dbReference type="AlphaFoldDB" id="A0A087UD02"/>
<evidence type="ECO:0000313" key="2">
    <source>
        <dbReference type="EMBL" id="KFM75241.1"/>
    </source>
</evidence>
<feature type="non-terminal residue" evidence="2">
    <location>
        <position position="194"/>
    </location>
</feature>
<accession>A0A087UD02</accession>
<name>A0A087UD02_STEMI</name>
<dbReference type="InterPro" id="IPR019791">
    <property type="entry name" value="Haem_peroxidase_animal"/>
</dbReference>
<dbReference type="InterPro" id="IPR037120">
    <property type="entry name" value="Haem_peroxidase_sf_animal"/>
</dbReference>
<dbReference type="Proteomes" id="UP000054359">
    <property type="component" value="Unassembled WGS sequence"/>
</dbReference>
<dbReference type="GO" id="GO:0006979">
    <property type="term" value="P:response to oxidative stress"/>
    <property type="evidence" value="ECO:0007669"/>
    <property type="project" value="InterPro"/>
</dbReference>
<reference evidence="2 3" key="1">
    <citation type="submission" date="2013-11" db="EMBL/GenBank/DDBJ databases">
        <title>Genome sequencing of Stegodyphus mimosarum.</title>
        <authorList>
            <person name="Bechsgaard J."/>
        </authorList>
    </citation>
    <scope>NUCLEOTIDE SEQUENCE [LARGE SCALE GENOMIC DNA]</scope>
</reference>
<evidence type="ECO:0000256" key="1">
    <source>
        <dbReference type="ARBA" id="ARBA00022559"/>
    </source>
</evidence>
<dbReference type="GO" id="GO:0020037">
    <property type="term" value="F:heme binding"/>
    <property type="evidence" value="ECO:0007669"/>
    <property type="project" value="InterPro"/>
</dbReference>
<dbReference type="Pfam" id="PF03098">
    <property type="entry name" value="An_peroxidase"/>
    <property type="match status" value="1"/>
</dbReference>
<organism evidence="2 3">
    <name type="scientific">Stegodyphus mimosarum</name>
    <name type="common">African social velvet spider</name>
    <dbReference type="NCBI Taxonomy" id="407821"/>
    <lineage>
        <taxon>Eukaryota</taxon>
        <taxon>Metazoa</taxon>
        <taxon>Ecdysozoa</taxon>
        <taxon>Arthropoda</taxon>
        <taxon>Chelicerata</taxon>
        <taxon>Arachnida</taxon>
        <taxon>Araneae</taxon>
        <taxon>Araneomorphae</taxon>
        <taxon>Entelegynae</taxon>
        <taxon>Eresoidea</taxon>
        <taxon>Eresidae</taxon>
        <taxon>Stegodyphus</taxon>
    </lineage>
</organism>
<keyword evidence="1 2" id="KW-0575">Peroxidase</keyword>
<dbReference type="PANTHER" id="PTHR11475">
    <property type="entry name" value="OXIDASE/PEROXIDASE"/>
    <property type="match status" value="1"/>
</dbReference>
<dbReference type="SUPFAM" id="SSF48113">
    <property type="entry name" value="Heme-dependent peroxidases"/>
    <property type="match status" value="1"/>
</dbReference>
<evidence type="ECO:0000313" key="3">
    <source>
        <dbReference type="Proteomes" id="UP000054359"/>
    </source>
</evidence>
<protein>
    <submittedName>
        <fullName evidence="2">Peroxidase</fullName>
    </submittedName>
</protein>
<gene>
    <name evidence="2" type="ORF">X975_04983</name>
</gene>
<sequence>MASQRTHQVEPYTTTEVRGRLLQHYYENHGHDLTAISIQRGRDHGLPSYTKWRKYCGLPEVNTWEDLYEIMTRNRVDDLREMYMSVEDIDLIPGALGEHHEKGSLLGPTYLCPISKQFQNLRRGDRFWFENLNQAGSFTKEQLKEIYKTSFARVLCDTSDALMTIQKSPFLLTSDKNPVMQCKDFPGMNLSLWK</sequence>
<keyword evidence="1 2" id="KW-0560">Oxidoreductase</keyword>
<dbReference type="GO" id="GO:0004601">
    <property type="term" value="F:peroxidase activity"/>
    <property type="evidence" value="ECO:0007669"/>
    <property type="project" value="UniProtKB-KW"/>
</dbReference>
<dbReference type="InterPro" id="IPR010255">
    <property type="entry name" value="Haem_peroxidase_sf"/>
</dbReference>
<dbReference type="STRING" id="407821.A0A087UD02"/>
<dbReference type="PANTHER" id="PTHR11475:SF134">
    <property type="entry name" value="LD42267P"/>
    <property type="match status" value="1"/>
</dbReference>
<dbReference type="Gene3D" id="1.10.640.10">
    <property type="entry name" value="Haem peroxidase domain superfamily, animal type"/>
    <property type="match status" value="1"/>
</dbReference>
<dbReference type="OMA" id="TTWIENI"/>
<dbReference type="OrthoDB" id="6430901at2759"/>
<dbReference type="EMBL" id="KK119274">
    <property type="protein sequence ID" value="KFM75241.1"/>
    <property type="molecule type" value="Genomic_DNA"/>
</dbReference>
<proteinExistence type="predicted"/>
<keyword evidence="3" id="KW-1185">Reference proteome</keyword>